<evidence type="ECO:0000313" key="1">
    <source>
        <dbReference type="EMBL" id="KIJ97549.1"/>
    </source>
</evidence>
<protein>
    <submittedName>
        <fullName evidence="1">Uncharacterized protein</fullName>
    </submittedName>
</protein>
<sequence length="75" mass="8501">MIKDILEMLPYRSSGLSPSISRLKSALLYQTQASVPFYKEDFEAFQMVSLGDLAFTMVDQNGLSQPWCTLFFSPI</sequence>
<accession>A0A0C9WLU7</accession>
<dbReference type="Proteomes" id="UP000054477">
    <property type="component" value="Unassembled WGS sequence"/>
</dbReference>
<organism evidence="1 2">
    <name type="scientific">Laccaria amethystina LaAM-08-1</name>
    <dbReference type="NCBI Taxonomy" id="1095629"/>
    <lineage>
        <taxon>Eukaryota</taxon>
        <taxon>Fungi</taxon>
        <taxon>Dikarya</taxon>
        <taxon>Basidiomycota</taxon>
        <taxon>Agaricomycotina</taxon>
        <taxon>Agaricomycetes</taxon>
        <taxon>Agaricomycetidae</taxon>
        <taxon>Agaricales</taxon>
        <taxon>Agaricineae</taxon>
        <taxon>Hydnangiaceae</taxon>
        <taxon>Laccaria</taxon>
    </lineage>
</organism>
<dbReference type="EMBL" id="KN838690">
    <property type="protein sequence ID" value="KIJ97549.1"/>
    <property type="molecule type" value="Genomic_DNA"/>
</dbReference>
<dbReference type="HOGENOM" id="CLU_2740456_0_0_1"/>
<proteinExistence type="predicted"/>
<reference evidence="2" key="2">
    <citation type="submission" date="2015-01" db="EMBL/GenBank/DDBJ databases">
        <title>Evolutionary Origins and Diversification of the Mycorrhizal Mutualists.</title>
        <authorList>
            <consortium name="DOE Joint Genome Institute"/>
            <consortium name="Mycorrhizal Genomics Consortium"/>
            <person name="Kohler A."/>
            <person name="Kuo A."/>
            <person name="Nagy L.G."/>
            <person name="Floudas D."/>
            <person name="Copeland A."/>
            <person name="Barry K.W."/>
            <person name="Cichocki N."/>
            <person name="Veneault-Fourrey C."/>
            <person name="LaButti K."/>
            <person name="Lindquist E.A."/>
            <person name="Lipzen A."/>
            <person name="Lundell T."/>
            <person name="Morin E."/>
            <person name="Murat C."/>
            <person name="Riley R."/>
            <person name="Ohm R."/>
            <person name="Sun H."/>
            <person name="Tunlid A."/>
            <person name="Henrissat B."/>
            <person name="Grigoriev I.V."/>
            <person name="Hibbett D.S."/>
            <person name="Martin F."/>
        </authorList>
    </citation>
    <scope>NUCLEOTIDE SEQUENCE [LARGE SCALE GENOMIC DNA]</scope>
    <source>
        <strain evidence="2">LaAM-08-1</strain>
    </source>
</reference>
<keyword evidence="2" id="KW-1185">Reference proteome</keyword>
<dbReference type="OrthoDB" id="10406589at2759"/>
<name>A0A0C9WLU7_9AGAR</name>
<dbReference type="AlphaFoldDB" id="A0A0C9WLU7"/>
<evidence type="ECO:0000313" key="2">
    <source>
        <dbReference type="Proteomes" id="UP000054477"/>
    </source>
</evidence>
<gene>
    <name evidence="1" type="ORF">K443DRAFT_105543</name>
</gene>
<reference evidence="1 2" key="1">
    <citation type="submission" date="2014-04" db="EMBL/GenBank/DDBJ databases">
        <authorList>
            <consortium name="DOE Joint Genome Institute"/>
            <person name="Kuo A."/>
            <person name="Kohler A."/>
            <person name="Nagy L.G."/>
            <person name="Floudas D."/>
            <person name="Copeland A."/>
            <person name="Barry K.W."/>
            <person name="Cichocki N."/>
            <person name="Veneault-Fourrey C."/>
            <person name="LaButti K."/>
            <person name="Lindquist E.A."/>
            <person name="Lipzen A."/>
            <person name="Lundell T."/>
            <person name="Morin E."/>
            <person name="Murat C."/>
            <person name="Sun H."/>
            <person name="Tunlid A."/>
            <person name="Henrissat B."/>
            <person name="Grigoriev I.V."/>
            <person name="Hibbett D.S."/>
            <person name="Martin F."/>
            <person name="Nordberg H.P."/>
            <person name="Cantor M.N."/>
            <person name="Hua S.X."/>
        </authorList>
    </citation>
    <scope>NUCLEOTIDE SEQUENCE [LARGE SCALE GENOMIC DNA]</scope>
    <source>
        <strain evidence="1 2">LaAM-08-1</strain>
    </source>
</reference>